<keyword evidence="1" id="KW-1133">Transmembrane helix</keyword>
<dbReference type="RefSeq" id="WP_074930886.1">
    <property type="nucleotide sequence ID" value="NZ_FORI01000003.1"/>
</dbReference>
<organism evidence="2 3">
    <name type="scientific">Treponema bryantii</name>
    <dbReference type="NCBI Taxonomy" id="163"/>
    <lineage>
        <taxon>Bacteria</taxon>
        <taxon>Pseudomonadati</taxon>
        <taxon>Spirochaetota</taxon>
        <taxon>Spirochaetia</taxon>
        <taxon>Spirochaetales</taxon>
        <taxon>Treponemataceae</taxon>
        <taxon>Treponema</taxon>
    </lineage>
</organism>
<reference evidence="3" key="1">
    <citation type="submission" date="2016-10" db="EMBL/GenBank/DDBJ databases">
        <authorList>
            <person name="Varghese N."/>
            <person name="Submissions S."/>
        </authorList>
    </citation>
    <scope>NUCLEOTIDE SEQUENCE [LARGE SCALE GENOMIC DNA]</scope>
    <source>
        <strain evidence="3">XBD1002</strain>
    </source>
</reference>
<evidence type="ECO:0000313" key="2">
    <source>
        <dbReference type="EMBL" id="SFI59585.1"/>
    </source>
</evidence>
<protein>
    <recommendedName>
        <fullName evidence="4">Outer membrane protein beta-barrel domain-containing protein</fullName>
    </recommendedName>
</protein>
<evidence type="ECO:0000313" key="3">
    <source>
        <dbReference type="Proteomes" id="UP000182737"/>
    </source>
</evidence>
<feature type="transmembrane region" description="Helical" evidence="1">
    <location>
        <begin position="36"/>
        <end position="54"/>
    </location>
</feature>
<keyword evidence="1" id="KW-0472">Membrane</keyword>
<accession>A0A1I3JI47</accession>
<dbReference type="OrthoDB" id="9841307at2"/>
<proteinExistence type="predicted"/>
<gene>
    <name evidence="2" type="ORF">SAMN04487775_10334</name>
</gene>
<name>A0A1I3JI47_9SPIR</name>
<sequence>MKRLIVILFIFSLIIGNLFCEETSKRDSEIKNEAYLSIGTVSGIGLISGFAFAITDAIGNSLKEEEATQEDKPFEAFSINLGYNLFLIDFLGLGGFLNFERVGPMNLISAQLKVTAQYGWTHFKFYHALSGGVLFIDDDSITPIFDVTLLGLKFDFEDFNIFLEASLPSTAMLKLGAGYYF</sequence>
<dbReference type="AlphaFoldDB" id="A0A1I3JI47"/>
<evidence type="ECO:0008006" key="4">
    <source>
        <dbReference type="Google" id="ProtNLM"/>
    </source>
</evidence>
<keyword evidence="3" id="KW-1185">Reference proteome</keyword>
<evidence type="ECO:0000256" key="1">
    <source>
        <dbReference type="SAM" id="Phobius"/>
    </source>
</evidence>
<dbReference type="EMBL" id="FORI01000003">
    <property type="protein sequence ID" value="SFI59585.1"/>
    <property type="molecule type" value="Genomic_DNA"/>
</dbReference>
<dbReference type="Proteomes" id="UP000182737">
    <property type="component" value="Unassembled WGS sequence"/>
</dbReference>
<keyword evidence="1" id="KW-0812">Transmembrane</keyword>